<keyword evidence="8" id="KW-0496">Mitochondrion</keyword>
<dbReference type="GO" id="GO:0106436">
    <property type="term" value="F:glutathione-dependent sulfide quinone oxidoreductase activity"/>
    <property type="evidence" value="ECO:0007669"/>
    <property type="project" value="UniProtKB-EC"/>
</dbReference>
<keyword evidence="3" id="KW-0285">Flavoprotein</keyword>
<dbReference type="GO" id="GO:0070224">
    <property type="term" value="F:sulfide:quinone oxidoreductase activity"/>
    <property type="evidence" value="ECO:0007669"/>
    <property type="project" value="TreeGrafter"/>
</dbReference>
<evidence type="ECO:0000256" key="15">
    <source>
        <dbReference type="ARBA" id="ARBA00070160"/>
    </source>
</evidence>
<evidence type="ECO:0000259" key="17">
    <source>
        <dbReference type="Pfam" id="PF07992"/>
    </source>
</evidence>
<evidence type="ECO:0000256" key="10">
    <source>
        <dbReference type="ARBA" id="ARBA00052810"/>
    </source>
</evidence>
<dbReference type="InterPro" id="IPR015904">
    <property type="entry name" value="Sulphide_quinone_reductase"/>
</dbReference>
<comment type="subcellular location">
    <subcellularLocation>
        <location evidence="2">Mitochondrion</location>
    </subcellularLocation>
</comment>
<keyword evidence="4" id="KW-0874">Quinone</keyword>
<comment type="function">
    <text evidence="12">Catalyzes the oxidation of hydrogen sulfide with the help of a quinone, such as ubiquinone-10, giving rise to thiosulfate and ultimately to sulfane (molecular sulfur) atoms. Requires an additional electron acceptor; can use sulfite, sulfide or cyanide (in vitro). It is believed the in vivo electron acceptor is glutathione.</text>
</comment>
<keyword evidence="5" id="KW-0274">FAD</keyword>
<dbReference type="AlphaFoldDB" id="A0AAE0ZSN3"/>
<comment type="catalytic activity">
    <reaction evidence="10">
        <text>ubiquinone-10 + hydrogen sulfide + glutathione + H(+) = S-sulfanylglutathione + ubiquinol-10</text>
        <dbReference type="Rhea" id="RHEA:62608"/>
        <dbReference type="ChEBI" id="CHEBI:15378"/>
        <dbReference type="ChEBI" id="CHEBI:29919"/>
        <dbReference type="ChEBI" id="CHEBI:46245"/>
        <dbReference type="ChEBI" id="CHEBI:57925"/>
        <dbReference type="ChEBI" id="CHEBI:58905"/>
        <dbReference type="ChEBI" id="CHEBI:64183"/>
    </reaction>
    <physiologicalReaction direction="left-to-right" evidence="10">
        <dbReference type="Rhea" id="RHEA:62609"/>
    </physiologicalReaction>
</comment>
<name>A0AAE0ZSN3_9GAST</name>
<keyword evidence="6" id="KW-0809">Transit peptide</keyword>
<evidence type="ECO:0000313" key="19">
    <source>
        <dbReference type="Proteomes" id="UP001283361"/>
    </source>
</evidence>
<dbReference type="InterPro" id="IPR023753">
    <property type="entry name" value="FAD/NAD-binding_dom"/>
</dbReference>
<evidence type="ECO:0000256" key="5">
    <source>
        <dbReference type="ARBA" id="ARBA00022827"/>
    </source>
</evidence>
<evidence type="ECO:0000256" key="6">
    <source>
        <dbReference type="ARBA" id="ARBA00022946"/>
    </source>
</evidence>
<dbReference type="Proteomes" id="UP001283361">
    <property type="component" value="Unassembled WGS sequence"/>
</dbReference>
<feature type="domain" description="FAD/NAD(P)-binding" evidence="17">
    <location>
        <begin position="56"/>
        <end position="167"/>
    </location>
</feature>
<evidence type="ECO:0000256" key="16">
    <source>
        <dbReference type="ARBA" id="ARBA00082958"/>
    </source>
</evidence>
<evidence type="ECO:0000313" key="18">
    <source>
        <dbReference type="EMBL" id="KAK3774588.1"/>
    </source>
</evidence>
<comment type="cofactor">
    <cofactor evidence="1">
        <name>FAD</name>
        <dbReference type="ChEBI" id="CHEBI:57692"/>
    </cofactor>
</comment>
<dbReference type="GO" id="GO:0048038">
    <property type="term" value="F:quinone binding"/>
    <property type="evidence" value="ECO:0007669"/>
    <property type="project" value="UniProtKB-KW"/>
</dbReference>
<evidence type="ECO:0000256" key="13">
    <source>
        <dbReference type="ARBA" id="ARBA00060891"/>
    </source>
</evidence>
<keyword evidence="7" id="KW-0560">Oxidoreductase</keyword>
<comment type="caution">
    <text evidence="18">The sequence shown here is derived from an EMBL/GenBank/DDBJ whole genome shotgun (WGS) entry which is preliminary data.</text>
</comment>
<dbReference type="Gene3D" id="3.50.50.60">
    <property type="entry name" value="FAD/NAD(P)-binding domain"/>
    <property type="match status" value="2"/>
</dbReference>
<dbReference type="GO" id="GO:0005739">
    <property type="term" value="C:mitochondrion"/>
    <property type="evidence" value="ECO:0007669"/>
    <property type="project" value="UniProtKB-SubCell"/>
</dbReference>
<evidence type="ECO:0000256" key="2">
    <source>
        <dbReference type="ARBA" id="ARBA00004173"/>
    </source>
</evidence>
<reference evidence="18" key="1">
    <citation type="journal article" date="2023" name="G3 (Bethesda)">
        <title>A reference genome for the long-term kleptoplast-retaining sea slug Elysia crispata morphotype clarki.</title>
        <authorList>
            <person name="Eastman K.E."/>
            <person name="Pendleton A.L."/>
            <person name="Shaikh M.A."/>
            <person name="Suttiyut T."/>
            <person name="Ogas R."/>
            <person name="Tomko P."/>
            <person name="Gavelis G."/>
            <person name="Widhalm J.R."/>
            <person name="Wisecaver J.H."/>
        </authorList>
    </citation>
    <scope>NUCLEOTIDE SEQUENCE</scope>
    <source>
        <strain evidence="18">ECLA1</strain>
    </source>
</reference>
<dbReference type="InterPro" id="IPR036188">
    <property type="entry name" value="FAD/NAD-bd_sf"/>
</dbReference>
<comment type="similarity">
    <text evidence="13">Belongs to the SQRD family.</text>
</comment>
<dbReference type="PANTHER" id="PTHR10632:SF2">
    <property type="entry name" value="SULFIDE:QUINONE OXIDOREDUCTASE, MITOCHONDRIAL"/>
    <property type="match status" value="1"/>
</dbReference>
<dbReference type="PRINTS" id="PR00411">
    <property type="entry name" value="PNDRDTASEI"/>
</dbReference>
<comment type="catalytic activity">
    <reaction evidence="9">
        <text>ubiquinone-10 + hydrogen sulfide + sulfite + 2 H(+) = ubiquinol-10 + thiosulfate</text>
        <dbReference type="Rhea" id="RHEA:38359"/>
        <dbReference type="ChEBI" id="CHEBI:15378"/>
        <dbReference type="ChEBI" id="CHEBI:17359"/>
        <dbReference type="ChEBI" id="CHEBI:29919"/>
        <dbReference type="ChEBI" id="CHEBI:33542"/>
        <dbReference type="ChEBI" id="CHEBI:46245"/>
        <dbReference type="ChEBI" id="CHEBI:64183"/>
    </reaction>
    <physiologicalReaction direction="left-to-right" evidence="9">
        <dbReference type="Rhea" id="RHEA:38360"/>
    </physiologicalReaction>
</comment>
<gene>
    <name evidence="18" type="ORF">RRG08_035018</name>
</gene>
<evidence type="ECO:0000256" key="12">
    <source>
        <dbReference type="ARBA" id="ARBA00059167"/>
    </source>
</evidence>
<proteinExistence type="inferred from homology"/>
<keyword evidence="19" id="KW-1185">Reference proteome</keyword>
<evidence type="ECO:0000256" key="1">
    <source>
        <dbReference type="ARBA" id="ARBA00001974"/>
    </source>
</evidence>
<evidence type="ECO:0000256" key="8">
    <source>
        <dbReference type="ARBA" id="ARBA00023128"/>
    </source>
</evidence>
<comment type="catalytic activity">
    <reaction evidence="11">
        <text>a quinone + hydrogen sulfide + glutathione + H(+) = S-sulfanylglutathione + a quinol</text>
        <dbReference type="Rhea" id="RHEA:55156"/>
        <dbReference type="ChEBI" id="CHEBI:15378"/>
        <dbReference type="ChEBI" id="CHEBI:24646"/>
        <dbReference type="ChEBI" id="CHEBI:29919"/>
        <dbReference type="ChEBI" id="CHEBI:57925"/>
        <dbReference type="ChEBI" id="CHEBI:58905"/>
        <dbReference type="ChEBI" id="CHEBI:132124"/>
        <dbReference type="EC" id="1.8.5.8"/>
    </reaction>
    <physiologicalReaction direction="left-to-right" evidence="11">
        <dbReference type="Rhea" id="RHEA:55157"/>
    </physiologicalReaction>
</comment>
<sequence length="468" mass="51721">MAWNSFHITKLAAYCLARHQPTVPLGLRSPTIVPPALACSYSNEAVPRARQANSKYKVVIVGGGTGGCAVAAKLSSLGKFCAVVEPSDLHYYQPIWTLVGGGLKGFQSSVRPTREVLPSSIDWIQDKAVKFEPDNNSLELSSGDKVQYDYLVVAMGIQLDYEKVDGLLDALENDPAVASNYSPRWVNKTFPAMQEFRGGNAIFTYPNTPIKCAGAPQKIMYLTEEFLRTTGVRENSNVIFNTAMGVIFGVKKYADALQKVIQSRNIQVNYKHSLVSVDHKKKTAIFANLDKDNELVPFEYDFLHVTPPMSSPDVLKKSTLVNEGGWVDLNKHTLQHTKYSNVFGLGDCTSLPTSKTAAAAAAQCGILHQNLTAVMKGKNATPLYDGYASCPLITSREKCILAEFDYNLEPLETLPINQGVERRLTYGMKAYIMPVIYWQAMMKGRWNGPAMFRKILHLGMSRSTKLEA</sequence>
<dbReference type="PANTHER" id="PTHR10632">
    <property type="entry name" value="SULFIDE:QUINONE OXIDOREDUCTASE"/>
    <property type="match status" value="1"/>
</dbReference>
<dbReference type="FunFam" id="3.50.50.60:FF:000034">
    <property type="entry name" value="sulfide:quinone oxidoreductase, mitochondrial"/>
    <property type="match status" value="1"/>
</dbReference>
<dbReference type="SUPFAM" id="SSF51905">
    <property type="entry name" value="FAD/NAD(P)-binding domain"/>
    <property type="match status" value="1"/>
</dbReference>
<dbReference type="EC" id="1.8.5.8" evidence="14"/>
<evidence type="ECO:0000256" key="4">
    <source>
        <dbReference type="ARBA" id="ARBA00022719"/>
    </source>
</evidence>
<evidence type="ECO:0000256" key="7">
    <source>
        <dbReference type="ARBA" id="ARBA00023002"/>
    </source>
</evidence>
<accession>A0AAE0ZSN3</accession>
<evidence type="ECO:0000256" key="14">
    <source>
        <dbReference type="ARBA" id="ARBA00066447"/>
    </source>
</evidence>
<evidence type="ECO:0000256" key="3">
    <source>
        <dbReference type="ARBA" id="ARBA00022630"/>
    </source>
</evidence>
<protein>
    <recommendedName>
        <fullName evidence="15">Sulfide:quinone oxidoreductase, mitochondrial</fullName>
        <ecNumber evidence="14">1.8.5.8</ecNumber>
    </recommendedName>
    <alternativeName>
        <fullName evidence="16">Sulfide quinone oxidoreductase</fullName>
    </alternativeName>
</protein>
<dbReference type="EMBL" id="JAWDGP010003399">
    <property type="protein sequence ID" value="KAK3774588.1"/>
    <property type="molecule type" value="Genomic_DNA"/>
</dbReference>
<evidence type="ECO:0000256" key="11">
    <source>
        <dbReference type="ARBA" id="ARBA00052986"/>
    </source>
</evidence>
<organism evidence="18 19">
    <name type="scientific">Elysia crispata</name>
    <name type="common">lettuce slug</name>
    <dbReference type="NCBI Taxonomy" id="231223"/>
    <lineage>
        <taxon>Eukaryota</taxon>
        <taxon>Metazoa</taxon>
        <taxon>Spiralia</taxon>
        <taxon>Lophotrochozoa</taxon>
        <taxon>Mollusca</taxon>
        <taxon>Gastropoda</taxon>
        <taxon>Heterobranchia</taxon>
        <taxon>Euthyneura</taxon>
        <taxon>Panpulmonata</taxon>
        <taxon>Sacoglossa</taxon>
        <taxon>Placobranchoidea</taxon>
        <taxon>Plakobranchidae</taxon>
        <taxon>Elysia</taxon>
    </lineage>
</organism>
<dbReference type="Pfam" id="PF07992">
    <property type="entry name" value="Pyr_redox_2"/>
    <property type="match status" value="1"/>
</dbReference>
<dbReference type="GO" id="GO:0071949">
    <property type="term" value="F:FAD binding"/>
    <property type="evidence" value="ECO:0007669"/>
    <property type="project" value="TreeGrafter"/>
</dbReference>
<evidence type="ECO:0000256" key="9">
    <source>
        <dbReference type="ARBA" id="ARBA00051038"/>
    </source>
</evidence>
<dbReference type="GO" id="GO:0070221">
    <property type="term" value="P:sulfide oxidation, using sulfide:quinone oxidoreductase"/>
    <property type="evidence" value="ECO:0007669"/>
    <property type="project" value="TreeGrafter"/>
</dbReference>